<dbReference type="PANTHER" id="PTHR43783">
    <property type="entry name" value="UDP-N-ACETYLGLUCOSAMINE 1-CARBOXYVINYLTRANSFERASE"/>
    <property type="match status" value="1"/>
</dbReference>
<keyword evidence="12" id="KW-0670">Pyruvate</keyword>
<dbReference type="NCBIfam" id="NF006873">
    <property type="entry name" value="PRK09369.1"/>
    <property type="match status" value="1"/>
</dbReference>
<feature type="active site" description="Proton donor" evidence="12">
    <location>
        <position position="117"/>
    </location>
</feature>
<accession>A0A1F8EAU4</accession>
<dbReference type="InterPro" id="IPR013792">
    <property type="entry name" value="RNA3'P_cycl/enolpyr_Trfase_a/b"/>
</dbReference>
<evidence type="ECO:0000313" key="15">
    <source>
        <dbReference type="Proteomes" id="UP000176893"/>
    </source>
</evidence>
<evidence type="ECO:0000256" key="12">
    <source>
        <dbReference type="HAMAP-Rule" id="MF_00111"/>
    </source>
</evidence>
<dbReference type="Pfam" id="PF00275">
    <property type="entry name" value="EPSP_synthase"/>
    <property type="match status" value="1"/>
</dbReference>
<dbReference type="NCBIfam" id="TIGR01072">
    <property type="entry name" value="murA"/>
    <property type="match status" value="1"/>
</dbReference>
<dbReference type="GO" id="GO:0009252">
    <property type="term" value="P:peptidoglycan biosynthetic process"/>
    <property type="evidence" value="ECO:0007669"/>
    <property type="project" value="UniProtKB-UniRule"/>
</dbReference>
<feature type="binding site" evidence="12">
    <location>
        <position position="93"/>
    </location>
    <ligand>
        <name>UDP-N-acetyl-alpha-D-glucosamine</name>
        <dbReference type="ChEBI" id="CHEBI:57705"/>
    </ligand>
</feature>
<evidence type="ECO:0000256" key="8">
    <source>
        <dbReference type="ARBA" id="ARBA00023306"/>
    </source>
</evidence>
<feature type="domain" description="Enolpyruvate transferase" evidence="13">
    <location>
        <begin position="7"/>
        <end position="405"/>
    </location>
</feature>
<dbReference type="Gene3D" id="3.65.10.10">
    <property type="entry name" value="Enolpyruvate transferase domain"/>
    <property type="match status" value="2"/>
</dbReference>
<evidence type="ECO:0000313" key="14">
    <source>
        <dbReference type="EMBL" id="OGM98041.1"/>
    </source>
</evidence>
<evidence type="ECO:0000256" key="3">
    <source>
        <dbReference type="ARBA" id="ARBA00022490"/>
    </source>
</evidence>
<evidence type="ECO:0000256" key="9">
    <source>
        <dbReference type="ARBA" id="ARBA00023316"/>
    </source>
</evidence>
<dbReference type="InterPro" id="IPR050068">
    <property type="entry name" value="MurA_subfamily"/>
</dbReference>
<evidence type="ECO:0000256" key="2">
    <source>
        <dbReference type="ARBA" id="ARBA00004752"/>
    </source>
</evidence>
<keyword evidence="3 12" id="KW-0963">Cytoplasm</keyword>
<dbReference type="AlphaFoldDB" id="A0A1F8EAU4"/>
<dbReference type="GO" id="GO:0008760">
    <property type="term" value="F:UDP-N-acetylglucosamine 1-carboxyvinyltransferase activity"/>
    <property type="evidence" value="ECO:0007669"/>
    <property type="project" value="UniProtKB-UniRule"/>
</dbReference>
<dbReference type="STRING" id="1802661.A2649_01750"/>
<dbReference type="GO" id="GO:0008360">
    <property type="term" value="P:regulation of cell shape"/>
    <property type="evidence" value="ECO:0007669"/>
    <property type="project" value="UniProtKB-KW"/>
</dbReference>
<proteinExistence type="inferred from homology"/>
<feature type="binding site" evidence="12">
    <location>
        <begin position="22"/>
        <end position="23"/>
    </location>
    <ligand>
        <name>phosphoenolpyruvate</name>
        <dbReference type="ChEBI" id="CHEBI:58702"/>
    </ligand>
</feature>
<keyword evidence="5 12" id="KW-0808">Transferase</keyword>
<comment type="caution">
    <text evidence="12">Lacks conserved residue(s) required for the propagation of feature annotation.</text>
</comment>
<reference evidence="14 15" key="1">
    <citation type="journal article" date="2016" name="Nat. Commun.">
        <title>Thousands of microbial genomes shed light on interconnected biogeochemical processes in an aquifer system.</title>
        <authorList>
            <person name="Anantharaman K."/>
            <person name="Brown C.T."/>
            <person name="Hug L.A."/>
            <person name="Sharon I."/>
            <person name="Castelle C.J."/>
            <person name="Probst A.J."/>
            <person name="Thomas B.C."/>
            <person name="Singh A."/>
            <person name="Wilkins M.J."/>
            <person name="Karaoz U."/>
            <person name="Brodie E.L."/>
            <person name="Williams K.H."/>
            <person name="Hubbard S.S."/>
            <person name="Banfield J.F."/>
        </authorList>
    </citation>
    <scope>NUCLEOTIDE SEQUENCE [LARGE SCALE GENOMIC DNA]</scope>
</reference>
<evidence type="ECO:0000256" key="7">
    <source>
        <dbReference type="ARBA" id="ARBA00022984"/>
    </source>
</evidence>
<dbReference type="EC" id="2.5.1.7" evidence="12"/>
<comment type="similarity">
    <text evidence="10 12">Belongs to the EPSP synthase family. MurA subfamily.</text>
</comment>
<keyword evidence="4 12" id="KW-0132">Cell division</keyword>
<name>A0A1F8EAU4_9BACT</name>
<feature type="modified residue" description="2-(S-cysteinyl)pyruvic acid O-phosphothioketal" evidence="12">
    <location>
        <position position="117"/>
    </location>
</feature>
<dbReference type="InterPro" id="IPR005750">
    <property type="entry name" value="UDP_GlcNAc_COvinyl_MurA"/>
</dbReference>
<protein>
    <recommendedName>
        <fullName evidence="12">UDP-N-acetylglucosamine 1-carboxyvinyltransferase</fullName>
        <ecNumber evidence="12">2.5.1.7</ecNumber>
    </recommendedName>
    <alternativeName>
        <fullName evidence="12">Enoylpyruvate transferase</fullName>
    </alternativeName>
    <alternativeName>
        <fullName evidence="12">UDP-N-acetylglucosamine enolpyruvyl transferase</fullName>
        <shortName evidence="12">EPT</shortName>
    </alternativeName>
</protein>
<sequence>MDKFVINGGKKLRGTIEVKGAKNAALKIFAASILTPETVKIKNVPEVEDITRISELLKDLGVEVIHPKKGEYQITAAKIKTSVINPYIAKKLRASIVLTSSVLARTGNVKFPHPGGCVIGERPINVFLDGYKALGAKINYRNNLYNISGKLRGAKFVFSNISVTGTEAMLMASSLAKGKTVLKNCACEPEIESLANFLNSCGAKIRGAGTPFVIIEGVESLKGAEYKTIPDRIEAGTFAILAAATKSNILIKNCEPEHLDSLWIVLKSAGVCLKISSDSVEIIPSRLKTVDVKTHEYPGFPTDLQAPVCVLLTQAEGQGLVHETIFESRLFWLDELKRMGADVLMHDPHRISIKGPTKLRAREIESPDLRAGMAYLIAALVAKGKSTLNNVYQIDRGYEKIEERLRKIGAEIKRI</sequence>
<comment type="function">
    <text evidence="12">Cell wall formation. Adds enolpyruvyl to UDP-N-acetylglucosamine.</text>
</comment>
<dbReference type="GO" id="GO:0051301">
    <property type="term" value="P:cell division"/>
    <property type="evidence" value="ECO:0007669"/>
    <property type="project" value="UniProtKB-KW"/>
</dbReference>
<dbReference type="HAMAP" id="MF_00111">
    <property type="entry name" value="MurA"/>
    <property type="match status" value="1"/>
</dbReference>
<evidence type="ECO:0000256" key="6">
    <source>
        <dbReference type="ARBA" id="ARBA00022960"/>
    </source>
</evidence>
<comment type="caution">
    <text evidence="14">The sequence shown here is derived from an EMBL/GenBank/DDBJ whole genome shotgun (WGS) entry which is preliminary data.</text>
</comment>
<dbReference type="SUPFAM" id="SSF55205">
    <property type="entry name" value="EPT/RTPC-like"/>
    <property type="match status" value="1"/>
</dbReference>
<organism evidence="14 15">
    <name type="scientific">Candidatus Yanofskybacteria bacterium RIFCSPHIGHO2_01_FULL_41_26</name>
    <dbReference type="NCBI Taxonomy" id="1802661"/>
    <lineage>
        <taxon>Bacteria</taxon>
        <taxon>Candidatus Yanofskyibacteriota</taxon>
    </lineage>
</organism>
<comment type="subcellular location">
    <subcellularLocation>
        <location evidence="1 12">Cytoplasm</location>
    </subcellularLocation>
</comment>
<dbReference type="Proteomes" id="UP000176893">
    <property type="component" value="Unassembled WGS sequence"/>
</dbReference>
<dbReference type="EMBL" id="MGJB01000018">
    <property type="protein sequence ID" value="OGM98041.1"/>
    <property type="molecule type" value="Genomic_DNA"/>
</dbReference>
<comment type="catalytic activity">
    <reaction evidence="11 12">
        <text>phosphoenolpyruvate + UDP-N-acetyl-alpha-D-glucosamine = UDP-N-acetyl-3-O-(1-carboxyvinyl)-alpha-D-glucosamine + phosphate</text>
        <dbReference type="Rhea" id="RHEA:18681"/>
        <dbReference type="ChEBI" id="CHEBI:43474"/>
        <dbReference type="ChEBI" id="CHEBI:57705"/>
        <dbReference type="ChEBI" id="CHEBI:58702"/>
        <dbReference type="ChEBI" id="CHEBI:68483"/>
        <dbReference type="EC" id="2.5.1.7"/>
    </reaction>
</comment>
<evidence type="ECO:0000256" key="4">
    <source>
        <dbReference type="ARBA" id="ARBA00022618"/>
    </source>
</evidence>
<evidence type="ECO:0000256" key="11">
    <source>
        <dbReference type="ARBA" id="ARBA00047527"/>
    </source>
</evidence>
<dbReference type="GO" id="GO:0005737">
    <property type="term" value="C:cytoplasm"/>
    <property type="evidence" value="ECO:0007669"/>
    <property type="project" value="UniProtKB-SubCell"/>
</dbReference>
<evidence type="ECO:0000259" key="13">
    <source>
        <dbReference type="Pfam" id="PF00275"/>
    </source>
</evidence>
<dbReference type="CDD" id="cd01555">
    <property type="entry name" value="UdpNAET"/>
    <property type="match status" value="1"/>
</dbReference>
<dbReference type="GO" id="GO:0019277">
    <property type="term" value="P:UDP-N-acetylgalactosamine biosynthetic process"/>
    <property type="evidence" value="ECO:0007669"/>
    <property type="project" value="InterPro"/>
</dbReference>
<dbReference type="InterPro" id="IPR036968">
    <property type="entry name" value="Enolpyruvate_Tfrase_sf"/>
</dbReference>
<dbReference type="InterPro" id="IPR001986">
    <property type="entry name" value="Enolpyruvate_Tfrase_dom"/>
</dbReference>
<comment type="pathway">
    <text evidence="2 12">Cell wall biogenesis; peptidoglycan biosynthesis.</text>
</comment>
<evidence type="ECO:0000256" key="5">
    <source>
        <dbReference type="ARBA" id="ARBA00022679"/>
    </source>
</evidence>
<dbReference type="GO" id="GO:0071555">
    <property type="term" value="P:cell wall organization"/>
    <property type="evidence" value="ECO:0007669"/>
    <property type="project" value="UniProtKB-KW"/>
</dbReference>
<keyword evidence="9 12" id="KW-0961">Cell wall biogenesis/degradation</keyword>
<dbReference type="PANTHER" id="PTHR43783:SF1">
    <property type="entry name" value="UDP-N-ACETYLGLUCOSAMINE 1-CARBOXYVINYLTRANSFERASE"/>
    <property type="match status" value="1"/>
</dbReference>
<evidence type="ECO:0000256" key="10">
    <source>
        <dbReference type="ARBA" id="ARBA00038367"/>
    </source>
</evidence>
<keyword evidence="6 12" id="KW-0133">Cell shape</keyword>
<dbReference type="UniPathway" id="UPA00219"/>
<feature type="binding site" evidence="12">
    <location>
        <position position="303"/>
    </location>
    <ligand>
        <name>UDP-N-acetyl-alpha-D-glucosamine</name>
        <dbReference type="ChEBI" id="CHEBI:57705"/>
    </ligand>
</feature>
<feature type="binding site" evidence="12">
    <location>
        <position position="325"/>
    </location>
    <ligand>
        <name>UDP-N-acetyl-alpha-D-glucosamine</name>
        <dbReference type="ChEBI" id="CHEBI:57705"/>
    </ligand>
</feature>
<gene>
    <name evidence="12" type="primary">murA</name>
    <name evidence="14" type="ORF">A2649_01750</name>
</gene>
<keyword evidence="8 12" id="KW-0131">Cell cycle</keyword>
<keyword evidence="7 12" id="KW-0573">Peptidoglycan synthesis</keyword>
<evidence type="ECO:0000256" key="1">
    <source>
        <dbReference type="ARBA" id="ARBA00004496"/>
    </source>
</evidence>